<sequence>MITIELDALVVGAGLGGIYQLHRLVKEGLRCKTVEVAGDVGGTWYWNKYPGCMSDSWSVIYRYS</sequence>
<evidence type="ECO:0000313" key="6">
    <source>
        <dbReference type="Proteomes" id="UP001408356"/>
    </source>
</evidence>
<evidence type="ECO:0000256" key="1">
    <source>
        <dbReference type="ARBA" id="ARBA00022630"/>
    </source>
</evidence>
<evidence type="ECO:0000256" key="3">
    <source>
        <dbReference type="ARBA" id="ARBA00022857"/>
    </source>
</evidence>
<keyword evidence="4" id="KW-0560">Oxidoreductase</keyword>
<keyword evidence="3" id="KW-0521">NADP</keyword>
<dbReference type="EMBL" id="JARVKF010000054">
    <property type="protein sequence ID" value="KAK9423977.1"/>
    <property type="molecule type" value="Genomic_DNA"/>
</dbReference>
<dbReference type="Pfam" id="PF13450">
    <property type="entry name" value="NAD_binding_8"/>
    <property type="match status" value="1"/>
</dbReference>
<gene>
    <name evidence="5" type="ORF">SUNI508_13886</name>
</gene>
<dbReference type="SUPFAM" id="SSF51905">
    <property type="entry name" value="FAD/NAD(P)-binding domain"/>
    <property type="match status" value="1"/>
</dbReference>
<comment type="caution">
    <text evidence="5">The sequence shown here is derived from an EMBL/GenBank/DDBJ whole genome shotgun (WGS) entry which is preliminary data.</text>
</comment>
<dbReference type="Gene3D" id="3.50.50.60">
    <property type="entry name" value="FAD/NAD(P)-binding domain"/>
    <property type="match status" value="1"/>
</dbReference>
<dbReference type="InterPro" id="IPR036188">
    <property type="entry name" value="FAD/NAD-bd_sf"/>
</dbReference>
<name>A0ABR2VAP4_9PEZI</name>
<keyword evidence="2" id="KW-0274">FAD</keyword>
<dbReference type="Proteomes" id="UP001408356">
    <property type="component" value="Unassembled WGS sequence"/>
</dbReference>
<keyword evidence="1" id="KW-0285">Flavoprotein</keyword>
<dbReference type="InterPro" id="IPR050775">
    <property type="entry name" value="FAD-binding_Monooxygenases"/>
</dbReference>
<reference evidence="5 6" key="1">
    <citation type="journal article" date="2024" name="J. Plant Pathol.">
        <title>Sequence and assembly of the genome of Seiridium unicorne, isolate CBS 538.82, causal agent of cypress canker disease.</title>
        <authorList>
            <person name="Scali E."/>
            <person name="Rocca G.D."/>
            <person name="Danti R."/>
            <person name="Garbelotto M."/>
            <person name="Barberini S."/>
            <person name="Baroncelli R."/>
            <person name="Emiliani G."/>
        </authorList>
    </citation>
    <scope>NUCLEOTIDE SEQUENCE [LARGE SCALE GENOMIC DNA]</scope>
    <source>
        <strain evidence="5 6">BM-138-508</strain>
    </source>
</reference>
<organism evidence="5 6">
    <name type="scientific">Seiridium unicorne</name>
    <dbReference type="NCBI Taxonomy" id="138068"/>
    <lineage>
        <taxon>Eukaryota</taxon>
        <taxon>Fungi</taxon>
        <taxon>Dikarya</taxon>
        <taxon>Ascomycota</taxon>
        <taxon>Pezizomycotina</taxon>
        <taxon>Sordariomycetes</taxon>
        <taxon>Xylariomycetidae</taxon>
        <taxon>Amphisphaeriales</taxon>
        <taxon>Sporocadaceae</taxon>
        <taxon>Seiridium</taxon>
    </lineage>
</organism>
<dbReference type="PANTHER" id="PTHR43098:SF5">
    <property type="entry name" value="DUAL-FUNCTIONAL MONOOXYGENASE_METHYLTRANSFERASE PSOF"/>
    <property type="match status" value="1"/>
</dbReference>
<evidence type="ECO:0000256" key="4">
    <source>
        <dbReference type="ARBA" id="ARBA00023002"/>
    </source>
</evidence>
<accession>A0ABR2VAP4</accession>
<proteinExistence type="predicted"/>
<evidence type="ECO:0000313" key="5">
    <source>
        <dbReference type="EMBL" id="KAK9423977.1"/>
    </source>
</evidence>
<keyword evidence="6" id="KW-1185">Reference proteome</keyword>
<evidence type="ECO:0000256" key="2">
    <source>
        <dbReference type="ARBA" id="ARBA00022827"/>
    </source>
</evidence>
<dbReference type="PANTHER" id="PTHR43098">
    <property type="entry name" value="L-ORNITHINE N(5)-MONOOXYGENASE-RELATED"/>
    <property type="match status" value="1"/>
</dbReference>
<protein>
    <submittedName>
        <fullName evidence="5">FAD/NAD(P)-binding domain-containing protein</fullName>
    </submittedName>
</protein>